<dbReference type="EC" id="3.1.1.96" evidence="2 5"/>
<dbReference type="AlphaFoldDB" id="L8H621"/>
<dbReference type="InterPro" id="IPR003732">
    <property type="entry name" value="Daa-tRNA_deacyls_DTD"/>
</dbReference>
<comment type="catalytic activity">
    <reaction evidence="4">
        <text>a D-aminoacyl-tRNA + H2O = a tRNA + a D-alpha-amino acid + H(+)</text>
        <dbReference type="Rhea" id="RHEA:13953"/>
        <dbReference type="Rhea" id="RHEA-COMP:10123"/>
        <dbReference type="Rhea" id="RHEA-COMP:10124"/>
        <dbReference type="ChEBI" id="CHEBI:15377"/>
        <dbReference type="ChEBI" id="CHEBI:15378"/>
        <dbReference type="ChEBI" id="CHEBI:59871"/>
        <dbReference type="ChEBI" id="CHEBI:78442"/>
        <dbReference type="ChEBI" id="CHEBI:79333"/>
        <dbReference type="EC" id="3.1.1.96"/>
    </reaction>
</comment>
<dbReference type="NCBIfam" id="TIGR00256">
    <property type="entry name" value="D-aminoacyl-tRNA deacylase"/>
    <property type="match status" value="1"/>
</dbReference>
<keyword evidence="7" id="KW-1185">Reference proteome</keyword>
<dbReference type="GO" id="GO:0000049">
    <property type="term" value="F:tRNA binding"/>
    <property type="evidence" value="ECO:0007669"/>
    <property type="project" value="UniProtKB-KW"/>
</dbReference>
<dbReference type="Gene3D" id="3.50.80.10">
    <property type="entry name" value="D-tyrosyl-tRNA(Tyr) deacylase"/>
    <property type="match status" value="1"/>
</dbReference>
<reference evidence="6 7" key="1">
    <citation type="journal article" date="2013" name="Genome Biol.">
        <title>Genome of Acanthamoeba castellanii highlights extensive lateral gene transfer and early evolution of tyrosine kinase signaling.</title>
        <authorList>
            <person name="Clarke M."/>
            <person name="Lohan A.J."/>
            <person name="Liu B."/>
            <person name="Lagkouvardos I."/>
            <person name="Roy S."/>
            <person name="Zafar N."/>
            <person name="Bertelli C."/>
            <person name="Schilde C."/>
            <person name="Kianianmomeni A."/>
            <person name="Burglin T.R."/>
            <person name="Frech C."/>
            <person name="Turcotte B."/>
            <person name="Kopec K.O."/>
            <person name="Synnott J.M."/>
            <person name="Choo C."/>
            <person name="Paponov I."/>
            <person name="Finkler A."/>
            <person name="Soon Heng Tan C."/>
            <person name="Hutchins A.P."/>
            <person name="Weinmeier T."/>
            <person name="Rattei T."/>
            <person name="Chu J.S."/>
            <person name="Gimenez G."/>
            <person name="Irimia M."/>
            <person name="Rigden D.J."/>
            <person name="Fitzpatrick D.A."/>
            <person name="Lorenzo-Morales J."/>
            <person name="Bateman A."/>
            <person name="Chiu C.H."/>
            <person name="Tang P."/>
            <person name="Hegemann P."/>
            <person name="Fromm H."/>
            <person name="Raoult D."/>
            <person name="Greub G."/>
            <person name="Miranda-Saavedra D."/>
            <person name="Chen N."/>
            <person name="Nash P."/>
            <person name="Ginger M.L."/>
            <person name="Horn M."/>
            <person name="Schaap P."/>
            <person name="Caler L."/>
            <person name="Loftus B."/>
        </authorList>
    </citation>
    <scope>NUCLEOTIDE SEQUENCE [LARGE SCALE GENOMIC DNA]</scope>
    <source>
        <strain evidence="6 7">Neff</strain>
    </source>
</reference>
<comment type="similarity">
    <text evidence="1 5">Belongs to the DTD family.</text>
</comment>
<sequence>MRAIIQRVLRGCVRVNGETISSIERGFVVLVGITDDDTTKDAEWICRKILGARLWADDTGKAWNMSVTQMGYEVLLVSQFTLYGYLKGNKPDFHKAMGSDRSKAFYEAFVEMVKSKYQADKIQDGQFGAMMEVELVNDGPVTLQIDSRDK</sequence>
<dbReference type="STRING" id="1257118.L8H621"/>
<dbReference type="HAMAP" id="MF_00518">
    <property type="entry name" value="Deacylase_Dtd"/>
    <property type="match status" value="1"/>
</dbReference>
<evidence type="ECO:0000256" key="3">
    <source>
        <dbReference type="ARBA" id="ARBA00047676"/>
    </source>
</evidence>
<dbReference type="SUPFAM" id="SSF69500">
    <property type="entry name" value="DTD-like"/>
    <property type="match status" value="1"/>
</dbReference>
<dbReference type="Proteomes" id="UP000011083">
    <property type="component" value="Unassembled WGS sequence"/>
</dbReference>
<dbReference type="GO" id="GO:0005737">
    <property type="term" value="C:cytoplasm"/>
    <property type="evidence" value="ECO:0007669"/>
    <property type="project" value="UniProtKB-SubCell"/>
</dbReference>
<dbReference type="OMA" id="VFGADMK"/>
<dbReference type="PANTHER" id="PTHR10472">
    <property type="entry name" value="D-TYROSYL-TRNA TYR DEACYLASE"/>
    <property type="match status" value="1"/>
</dbReference>
<name>L8H621_ACACF</name>
<proteinExistence type="inferred from homology"/>
<keyword evidence="5" id="KW-0963">Cytoplasm</keyword>
<dbReference type="KEGG" id="acan:ACA1_116600"/>
<accession>L8H621</accession>
<dbReference type="GeneID" id="14921034"/>
<protein>
    <recommendedName>
        <fullName evidence="2 5">D-aminoacyl-tRNA deacylase</fullName>
        <ecNumber evidence="2 5">3.1.1.96</ecNumber>
    </recommendedName>
</protein>
<dbReference type="VEuPathDB" id="AmoebaDB:ACA1_116600"/>
<dbReference type="Pfam" id="PF02580">
    <property type="entry name" value="Tyr_Deacylase"/>
    <property type="match status" value="1"/>
</dbReference>
<dbReference type="RefSeq" id="XP_004342298.1">
    <property type="nucleotide sequence ID" value="XM_004342249.1"/>
</dbReference>
<dbReference type="FunFam" id="3.50.80.10:FF:000001">
    <property type="entry name" value="D-aminoacyl-tRNA deacylase"/>
    <property type="match status" value="1"/>
</dbReference>
<gene>
    <name evidence="6" type="ORF">ACA1_116600</name>
</gene>
<dbReference type="OrthoDB" id="275783at2759"/>
<keyword evidence="5" id="KW-0820">tRNA-binding</keyword>
<comment type="subcellular location">
    <subcellularLocation>
        <location evidence="5">Cytoplasm</location>
    </subcellularLocation>
</comment>
<dbReference type="GO" id="GO:0051500">
    <property type="term" value="F:D-tyrosyl-tRNA(Tyr) deacylase activity"/>
    <property type="evidence" value="ECO:0007669"/>
    <property type="project" value="TreeGrafter"/>
</dbReference>
<keyword evidence="5" id="KW-0694">RNA-binding</keyword>
<evidence type="ECO:0000256" key="1">
    <source>
        <dbReference type="ARBA" id="ARBA00009673"/>
    </source>
</evidence>
<dbReference type="EMBL" id="KB007926">
    <property type="protein sequence ID" value="ELR20188.1"/>
    <property type="molecule type" value="Genomic_DNA"/>
</dbReference>
<evidence type="ECO:0000256" key="2">
    <source>
        <dbReference type="ARBA" id="ARBA00013056"/>
    </source>
</evidence>
<dbReference type="PANTHER" id="PTHR10472:SF5">
    <property type="entry name" value="D-AMINOACYL-TRNA DEACYLASE 1"/>
    <property type="match status" value="1"/>
</dbReference>
<evidence type="ECO:0000313" key="6">
    <source>
        <dbReference type="EMBL" id="ELR20188.1"/>
    </source>
</evidence>
<dbReference type="GO" id="GO:0106026">
    <property type="term" value="F:Gly-tRNA(Ala) deacylase activity"/>
    <property type="evidence" value="ECO:0007669"/>
    <property type="project" value="RHEA"/>
</dbReference>
<organism evidence="6 7">
    <name type="scientific">Acanthamoeba castellanii (strain ATCC 30010 / Neff)</name>
    <dbReference type="NCBI Taxonomy" id="1257118"/>
    <lineage>
        <taxon>Eukaryota</taxon>
        <taxon>Amoebozoa</taxon>
        <taxon>Discosea</taxon>
        <taxon>Longamoebia</taxon>
        <taxon>Centramoebida</taxon>
        <taxon>Acanthamoebidae</taxon>
        <taxon>Acanthamoeba</taxon>
    </lineage>
</organism>
<evidence type="ECO:0000256" key="4">
    <source>
        <dbReference type="ARBA" id="ARBA00048018"/>
    </source>
</evidence>
<evidence type="ECO:0000256" key="5">
    <source>
        <dbReference type="RuleBase" id="RU003470"/>
    </source>
</evidence>
<dbReference type="InterPro" id="IPR023509">
    <property type="entry name" value="DTD-like_sf"/>
</dbReference>
<evidence type="ECO:0000313" key="7">
    <source>
        <dbReference type="Proteomes" id="UP000011083"/>
    </source>
</evidence>
<keyword evidence="5" id="KW-0378">Hydrolase</keyword>
<comment type="catalytic activity">
    <reaction evidence="3">
        <text>glycyl-tRNA(Ala) + H2O = tRNA(Ala) + glycine + H(+)</text>
        <dbReference type="Rhea" id="RHEA:53744"/>
        <dbReference type="Rhea" id="RHEA-COMP:9657"/>
        <dbReference type="Rhea" id="RHEA-COMP:13640"/>
        <dbReference type="ChEBI" id="CHEBI:15377"/>
        <dbReference type="ChEBI" id="CHEBI:15378"/>
        <dbReference type="ChEBI" id="CHEBI:57305"/>
        <dbReference type="ChEBI" id="CHEBI:78442"/>
        <dbReference type="ChEBI" id="CHEBI:78522"/>
        <dbReference type="EC" id="3.1.1.96"/>
    </reaction>
</comment>